<dbReference type="SUPFAM" id="SSF56112">
    <property type="entry name" value="Protein kinase-like (PK-like)"/>
    <property type="match status" value="1"/>
</dbReference>
<reference evidence="3 4" key="1">
    <citation type="journal article" date="2020" name="IScience">
        <title>Genome Sequencing of the Endangered Kingdonia uniflora (Circaeasteraceae, Ranunculales) Reveals Potential Mechanisms of Evolutionary Specialization.</title>
        <authorList>
            <person name="Sun Y."/>
            <person name="Deng T."/>
            <person name="Zhang A."/>
            <person name="Moore M.J."/>
            <person name="Landis J.B."/>
            <person name="Lin N."/>
            <person name="Zhang H."/>
            <person name="Zhang X."/>
            <person name="Huang J."/>
            <person name="Zhang X."/>
            <person name="Sun H."/>
            <person name="Wang H."/>
        </authorList>
    </citation>
    <scope>NUCLEOTIDE SEQUENCE [LARGE SCALE GENOMIC DNA]</scope>
    <source>
        <strain evidence="3">TB1705</strain>
        <tissue evidence="3">Leaf</tissue>
    </source>
</reference>
<evidence type="ECO:0000256" key="1">
    <source>
        <dbReference type="SAM" id="MobiDB-lite"/>
    </source>
</evidence>
<dbReference type="Proteomes" id="UP000541444">
    <property type="component" value="Unassembled WGS sequence"/>
</dbReference>
<dbReference type="OrthoDB" id="4062651at2759"/>
<dbReference type="GO" id="GO:0004674">
    <property type="term" value="F:protein serine/threonine kinase activity"/>
    <property type="evidence" value="ECO:0007669"/>
    <property type="project" value="TreeGrafter"/>
</dbReference>
<dbReference type="Pfam" id="PF07714">
    <property type="entry name" value="PK_Tyr_Ser-Thr"/>
    <property type="match status" value="1"/>
</dbReference>
<dbReference type="AlphaFoldDB" id="A0A7J7N7F9"/>
<keyword evidence="4" id="KW-1185">Reference proteome</keyword>
<organism evidence="3 4">
    <name type="scientific">Kingdonia uniflora</name>
    <dbReference type="NCBI Taxonomy" id="39325"/>
    <lineage>
        <taxon>Eukaryota</taxon>
        <taxon>Viridiplantae</taxon>
        <taxon>Streptophyta</taxon>
        <taxon>Embryophyta</taxon>
        <taxon>Tracheophyta</taxon>
        <taxon>Spermatophyta</taxon>
        <taxon>Magnoliopsida</taxon>
        <taxon>Ranunculales</taxon>
        <taxon>Circaeasteraceae</taxon>
        <taxon>Kingdonia</taxon>
    </lineage>
</organism>
<dbReference type="InterPro" id="IPR011009">
    <property type="entry name" value="Kinase-like_dom_sf"/>
</dbReference>
<evidence type="ECO:0000259" key="2">
    <source>
        <dbReference type="Pfam" id="PF07714"/>
    </source>
</evidence>
<feature type="non-terminal residue" evidence="3">
    <location>
        <position position="1"/>
    </location>
</feature>
<accession>A0A7J7N7F9</accession>
<sequence length="150" mass="16612">MVITTKLLPGMSLWKYMANIRPKQLDMAMAIRFAVDITCAMEFLHGNGIIHRECKARASRGCINPKLILIIQSCWVEDPNLRPSFCEIIPLLNAFLLTLAPHKLSLADVGKKPAPCSSIIVESSAVRVRGKQRSSASFSPRGGHRTLSNR</sequence>
<name>A0A7J7N7F9_9MAGN</name>
<dbReference type="Gene3D" id="1.10.510.10">
    <property type="entry name" value="Transferase(Phosphotransferase) domain 1"/>
    <property type="match status" value="1"/>
</dbReference>
<feature type="domain" description="Serine-threonine/tyrosine-protein kinase catalytic" evidence="2">
    <location>
        <begin position="2"/>
        <end position="57"/>
    </location>
</feature>
<evidence type="ECO:0000313" key="4">
    <source>
        <dbReference type="Proteomes" id="UP000541444"/>
    </source>
</evidence>
<feature type="region of interest" description="Disordered" evidence="1">
    <location>
        <begin position="131"/>
        <end position="150"/>
    </location>
</feature>
<proteinExistence type="predicted"/>
<dbReference type="PANTHER" id="PTHR44329:SF84">
    <property type="entry name" value="PROTEIN KINASE LIKE PROTEIN"/>
    <property type="match status" value="1"/>
</dbReference>
<gene>
    <name evidence="3" type="ORF">GIB67_021141</name>
</gene>
<dbReference type="EMBL" id="JACGCM010001009">
    <property type="protein sequence ID" value="KAF6162992.1"/>
    <property type="molecule type" value="Genomic_DNA"/>
</dbReference>
<comment type="caution">
    <text evidence="3">The sequence shown here is derived from an EMBL/GenBank/DDBJ whole genome shotgun (WGS) entry which is preliminary data.</text>
</comment>
<dbReference type="InterPro" id="IPR001245">
    <property type="entry name" value="Ser-Thr/Tyr_kinase_cat_dom"/>
</dbReference>
<dbReference type="PANTHER" id="PTHR44329">
    <property type="entry name" value="SERINE/THREONINE-PROTEIN KINASE TNNI3K-RELATED"/>
    <property type="match status" value="1"/>
</dbReference>
<evidence type="ECO:0000313" key="3">
    <source>
        <dbReference type="EMBL" id="KAF6162992.1"/>
    </source>
</evidence>
<dbReference type="InterPro" id="IPR051681">
    <property type="entry name" value="Ser/Thr_Kinases-Pseudokinases"/>
</dbReference>
<protein>
    <recommendedName>
        <fullName evidence="2">Serine-threonine/tyrosine-protein kinase catalytic domain-containing protein</fullName>
    </recommendedName>
</protein>